<evidence type="ECO:0000313" key="3">
    <source>
        <dbReference type="Proteomes" id="UP000194761"/>
    </source>
</evidence>
<dbReference type="PROSITE" id="PS51819">
    <property type="entry name" value="VOC"/>
    <property type="match status" value="1"/>
</dbReference>
<proteinExistence type="predicted"/>
<dbReference type="InterPro" id="IPR029068">
    <property type="entry name" value="Glyas_Bleomycin-R_OHBP_Dase"/>
</dbReference>
<organism evidence="2 3">
    <name type="scientific">Streptosporangium minutum</name>
    <dbReference type="NCBI Taxonomy" id="569862"/>
    <lineage>
        <taxon>Bacteria</taxon>
        <taxon>Bacillati</taxon>
        <taxon>Actinomycetota</taxon>
        <taxon>Actinomycetes</taxon>
        <taxon>Streptosporangiales</taxon>
        <taxon>Streptosporangiaceae</taxon>
        <taxon>Streptosporangium</taxon>
    </lineage>
</organism>
<dbReference type="InterPro" id="IPR037523">
    <property type="entry name" value="VOC_core"/>
</dbReference>
<dbReference type="RefSeq" id="WP_086577984.1">
    <property type="nucleotide sequence ID" value="NZ_NGFP01000260.1"/>
</dbReference>
<evidence type="ECO:0000313" key="2">
    <source>
        <dbReference type="EMBL" id="OUC90122.1"/>
    </source>
</evidence>
<comment type="caution">
    <text evidence="2">The sequence shown here is derived from an EMBL/GenBank/DDBJ whole genome shotgun (WGS) entry which is preliminary data.</text>
</comment>
<dbReference type="CDD" id="cd07247">
    <property type="entry name" value="SgaA_N_like"/>
    <property type="match status" value="1"/>
</dbReference>
<feature type="domain" description="VOC" evidence="1">
    <location>
        <begin position="9"/>
        <end position="122"/>
    </location>
</feature>
<protein>
    <recommendedName>
        <fullName evidence="1">VOC domain-containing protein</fullName>
    </recommendedName>
</protein>
<dbReference type="Gene3D" id="3.10.180.10">
    <property type="entry name" value="2,3-Dihydroxybiphenyl 1,2-Dioxygenase, domain 1"/>
    <property type="match status" value="1"/>
</dbReference>
<accession>A0A243R6B8</accession>
<name>A0A243R6B8_9ACTN</name>
<evidence type="ECO:0000259" key="1">
    <source>
        <dbReference type="PROSITE" id="PS51819"/>
    </source>
</evidence>
<dbReference type="EMBL" id="NGFP01000260">
    <property type="protein sequence ID" value="OUC90122.1"/>
    <property type="molecule type" value="Genomic_DNA"/>
</dbReference>
<keyword evidence="3" id="KW-1185">Reference proteome</keyword>
<dbReference type="InterPro" id="IPR052164">
    <property type="entry name" value="Anthracycline_SecMetBiosynth"/>
</dbReference>
<gene>
    <name evidence="2" type="ORF">CA984_36555</name>
</gene>
<reference evidence="2 3" key="1">
    <citation type="submission" date="2017-05" db="EMBL/GenBank/DDBJ databases">
        <title>Biotechnological potential of actinobacteria isolated from South African environments.</title>
        <authorList>
            <person name="Le Roes-Hill M."/>
            <person name="Prins A."/>
            <person name="Durrell K.A."/>
        </authorList>
    </citation>
    <scope>NUCLEOTIDE SEQUENCE [LARGE SCALE GENOMIC DNA]</scope>
    <source>
        <strain evidence="2">M26</strain>
    </source>
</reference>
<dbReference type="Proteomes" id="UP000194761">
    <property type="component" value="Unassembled WGS sequence"/>
</dbReference>
<dbReference type="Pfam" id="PF00903">
    <property type="entry name" value="Glyoxalase"/>
    <property type="match status" value="1"/>
</dbReference>
<dbReference type="SUPFAM" id="SSF54593">
    <property type="entry name" value="Glyoxalase/Bleomycin resistance protein/Dihydroxybiphenyl dioxygenase"/>
    <property type="match status" value="1"/>
</dbReference>
<dbReference type="AlphaFoldDB" id="A0A243R6B8"/>
<dbReference type="InterPro" id="IPR004360">
    <property type="entry name" value="Glyas_Fos-R_dOase_dom"/>
</dbReference>
<dbReference type="PANTHER" id="PTHR33993">
    <property type="entry name" value="GLYOXALASE-RELATED"/>
    <property type="match status" value="1"/>
</dbReference>
<dbReference type="PANTHER" id="PTHR33993:SF14">
    <property type="entry name" value="GB|AAF24581.1"/>
    <property type="match status" value="1"/>
</dbReference>
<sequence>MTPSGHHHAPAWFDISSPDADRARGFYREMFGWAMDVVEEEGYTLLGGEGGHPMGGIGQSGPGAPYPPGIIVYFQVDDVDAALARAERLGGVRALEPVDLPGTGRMAVFTDPDGNAVGLLSP</sequence>